<dbReference type="PROSITE" id="PS51257">
    <property type="entry name" value="PROKAR_LIPOPROTEIN"/>
    <property type="match status" value="1"/>
</dbReference>
<dbReference type="Proteomes" id="UP001156666">
    <property type="component" value="Unassembled WGS sequence"/>
</dbReference>
<proteinExistence type="predicted"/>
<comment type="caution">
    <text evidence="1">The sequence shown here is derived from an EMBL/GenBank/DDBJ whole genome shotgun (WGS) entry which is preliminary data.</text>
</comment>
<accession>A0AA37SP51</accession>
<protein>
    <recommendedName>
        <fullName evidence="3">DUF3124 domain-containing protein</fullName>
    </recommendedName>
</protein>
<evidence type="ECO:0000313" key="1">
    <source>
        <dbReference type="EMBL" id="GLR17059.1"/>
    </source>
</evidence>
<name>A0AA37SP51_9BACT</name>
<dbReference type="Pfam" id="PF11322">
    <property type="entry name" value="DUF3124"/>
    <property type="match status" value="1"/>
</dbReference>
<reference evidence="1" key="1">
    <citation type="journal article" date="2014" name="Int. J. Syst. Evol. Microbiol.">
        <title>Complete genome sequence of Corynebacterium casei LMG S-19264T (=DSM 44701T), isolated from a smear-ripened cheese.</title>
        <authorList>
            <consortium name="US DOE Joint Genome Institute (JGI-PGF)"/>
            <person name="Walter F."/>
            <person name="Albersmeier A."/>
            <person name="Kalinowski J."/>
            <person name="Ruckert C."/>
        </authorList>
    </citation>
    <scope>NUCLEOTIDE SEQUENCE</scope>
    <source>
        <strain evidence="1">NBRC 108769</strain>
    </source>
</reference>
<evidence type="ECO:0008006" key="3">
    <source>
        <dbReference type="Google" id="ProtNLM"/>
    </source>
</evidence>
<dbReference type="RefSeq" id="WP_235290762.1">
    <property type="nucleotide sequence ID" value="NZ_JAJNKA010000001.1"/>
</dbReference>
<dbReference type="InterPro" id="IPR021471">
    <property type="entry name" value="DUF3124"/>
</dbReference>
<organism evidence="1 2">
    <name type="scientific">Portibacter lacus</name>
    <dbReference type="NCBI Taxonomy" id="1099794"/>
    <lineage>
        <taxon>Bacteria</taxon>
        <taxon>Pseudomonadati</taxon>
        <taxon>Bacteroidota</taxon>
        <taxon>Saprospiria</taxon>
        <taxon>Saprospirales</taxon>
        <taxon>Haliscomenobacteraceae</taxon>
        <taxon>Portibacter</taxon>
    </lineage>
</organism>
<keyword evidence="2" id="KW-1185">Reference proteome</keyword>
<sequence>MRLLLLITVLSIVSCGTPNPNVNKKGEDIIQSHLAFTDTSEQAYQDTVYIPIYSDIYSESRLKSTLLTATLSIRSTSLTDTTYINVIDYYDTKGEMVKSYIDRTLVLEPMQSIDYVIDRDDNTGGVGANFIVAWGASKDTKPLFQAVMIGRSGQHGLSFITEGISIKN</sequence>
<dbReference type="EMBL" id="BSOH01000007">
    <property type="protein sequence ID" value="GLR17059.1"/>
    <property type="molecule type" value="Genomic_DNA"/>
</dbReference>
<reference evidence="1" key="2">
    <citation type="submission" date="2023-01" db="EMBL/GenBank/DDBJ databases">
        <title>Draft genome sequence of Portibacter lacus strain NBRC 108769.</title>
        <authorList>
            <person name="Sun Q."/>
            <person name="Mori K."/>
        </authorList>
    </citation>
    <scope>NUCLEOTIDE SEQUENCE</scope>
    <source>
        <strain evidence="1">NBRC 108769</strain>
    </source>
</reference>
<evidence type="ECO:0000313" key="2">
    <source>
        <dbReference type="Proteomes" id="UP001156666"/>
    </source>
</evidence>
<dbReference type="AlphaFoldDB" id="A0AA37SP51"/>
<gene>
    <name evidence="1" type="ORF">GCM10007940_16740</name>
</gene>